<dbReference type="Pfam" id="PF00014">
    <property type="entry name" value="Kunitz_BPTI"/>
    <property type="match status" value="10"/>
</dbReference>
<feature type="region of interest" description="Disordered" evidence="9">
    <location>
        <begin position="781"/>
        <end position="822"/>
    </location>
</feature>
<feature type="compositionally biased region" description="Basic and acidic residues" evidence="9">
    <location>
        <begin position="1244"/>
        <end position="1276"/>
    </location>
</feature>
<dbReference type="PROSITE" id="PS00280">
    <property type="entry name" value="BPTI_KUNITZ_1"/>
    <property type="match status" value="7"/>
</dbReference>
<name>A0A914KPR8_MELIC</name>
<feature type="region of interest" description="Disordered" evidence="9">
    <location>
        <begin position="2017"/>
        <end position="2087"/>
    </location>
</feature>
<feature type="domain" description="BPTI/Kunitz inhibitor" evidence="10">
    <location>
        <begin position="212"/>
        <end position="262"/>
    </location>
</feature>
<dbReference type="GO" id="GO:0004867">
    <property type="term" value="F:serine-type endopeptidase inhibitor activity"/>
    <property type="evidence" value="ECO:0007669"/>
    <property type="project" value="UniProtKB-KW"/>
</dbReference>
<dbReference type="Pfam" id="PF00086">
    <property type="entry name" value="Thyroglobulin_1"/>
    <property type="match status" value="1"/>
</dbReference>
<dbReference type="CDD" id="cd00109">
    <property type="entry name" value="Kunitz-type"/>
    <property type="match status" value="8"/>
</dbReference>
<feature type="compositionally biased region" description="Low complexity" evidence="9">
    <location>
        <begin position="872"/>
        <end position="884"/>
    </location>
</feature>
<feature type="compositionally biased region" description="Polar residues" evidence="9">
    <location>
        <begin position="1473"/>
        <end position="1484"/>
    </location>
</feature>
<evidence type="ECO:0000256" key="4">
    <source>
        <dbReference type="ARBA" id="ARBA00022900"/>
    </source>
</evidence>
<feature type="region of interest" description="Disordered" evidence="9">
    <location>
        <begin position="1826"/>
        <end position="1856"/>
    </location>
</feature>
<evidence type="ECO:0000256" key="2">
    <source>
        <dbReference type="ARBA" id="ARBA00022525"/>
    </source>
</evidence>
<dbReference type="GO" id="GO:0005615">
    <property type="term" value="C:extracellular space"/>
    <property type="evidence" value="ECO:0007669"/>
    <property type="project" value="TreeGrafter"/>
</dbReference>
<feature type="region of interest" description="Disordered" evidence="9">
    <location>
        <begin position="1233"/>
        <end position="1289"/>
    </location>
</feature>
<dbReference type="SUPFAM" id="SSF57362">
    <property type="entry name" value="BPTI-like"/>
    <property type="match status" value="10"/>
</dbReference>
<evidence type="ECO:0000259" key="10">
    <source>
        <dbReference type="PROSITE" id="PS50279"/>
    </source>
</evidence>
<feature type="compositionally biased region" description="Polar residues" evidence="9">
    <location>
        <begin position="1562"/>
        <end position="1574"/>
    </location>
</feature>
<dbReference type="SMART" id="SM00131">
    <property type="entry name" value="KU"/>
    <property type="match status" value="10"/>
</dbReference>
<feature type="disulfide bond" evidence="8">
    <location>
        <begin position="169"/>
        <end position="176"/>
    </location>
</feature>
<evidence type="ECO:0000256" key="9">
    <source>
        <dbReference type="SAM" id="MobiDB-lite"/>
    </source>
</evidence>
<keyword evidence="3" id="KW-0646">Protease inhibitor</keyword>
<dbReference type="CDD" id="cd00191">
    <property type="entry name" value="TY"/>
    <property type="match status" value="1"/>
</dbReference>
<feature type="domain" description="BPTI/Kunitz inhibitor" evidence="10">
    <location>
        <begin position="2087"/>
        <end position="2137"/>
    </location>
</feature>
<evidence type="ECO:0000313" key="13">
    <source>
        <dbReference type="WBParaSite" id="Minc3s00070g03485"/>
    </source>
</evidence>
<comment type="caution">
    <text evidence="8">Lacks conserved residue(s) required for the propagation of feature annotation.</text>
</comment>
<dbReference type="PRINTS" id="PR00759">
    <property type="entry name" value="BASICPTASE"/>
</dbReference>
<feature type="compositionally biased region" description="Low complexity" evidence="9">
    <location>
        <begin position="1001"/>
        <end position="1019"/>
    </location>
</feature>
<feature type="region of interest" description="Disordered" evidence="9">
    <location>
        <begin position="1526"/>
        <end position="1609"/>
    </location>
</feature>
<feature type="region of interest" description="Disordered" evidence="9">
    <location>
        <begin position="1326"/>
        <end position="1506"/>
    </location>
</feature>
<sequence length="2473" mass="274361">MAWNLEKKKKYSPQTTLDPCRRQPFRGRCPPGQNGVQMRSQFVLRYYLRNGECISYPYGHCVNDESEPRLFRYKEECEDACTKNGGVGKEVTYATAGPVGADTTTTISFPSISTRGTTTTDAPKTEAPTTVVPKTECQRKRANAAEKGTTAATFVPECTPEGQYVSLQCMPNVNECFCVDKNGVELKHSRSKDRKPDCERISSAQPVLVQDCTSLPEPGPCTSNLIYWNFNVANGHCRQFNYSGCGGNGNKFGSRLECEQRCLSSIKKCPGGQLPLKDAQGLLVDCSNTSCPPSFSCHSSICCQLILQKEPSREQLPILEGTSTTTIKVLEASPLALPETEKLEKSENICSLPKDRGPCDQYQMRFYFNKDLGECKYFFYGGCEGNSNNFARVEDCEKACLSKEKIQQPISQQPNSFVPISSSPLPVQPTTTTSKVFLENGKNIITEGKLPFSSRTTLPPPPPIEPDTPQLPVITFQPETDKQNVFSPLLPERKQQIAPLLDVNKCQHPKDVGICAAQFVRWFWNSELNNCETFTYSGCGGNGNNFASREECLNICREELTTVDTPNDEKSACDVDIDPGSCGGIFMRYGFDRRTAQCRQFQYGGCEGNGNNFASLLECRSKCLDEPEEPLSPNICEHRIDPGTCSGTFHRFGYETLANRCTRFVYGGCGGNGNNFASIDDCRAACVRHICPPEPECDTSGRCQLVKDSKGCSLCSCPPPRHSPIIPSVPPLAPPAVEPHKNTCPQLDVKLCQEPCIIFLNRRGCRECVCPIITPPTNSFHESPPAPLSIQESPSPPSIQTVSVPQINKQQQQQRPLELSSAAPLPPASFSSFVPSSTVSPPAPPAIQPPRPAIIGGVPFNKALEPLPPPTTTTELSLPSSPSLRSQPVLTKKLSQNLAETFVSQPATPEPLPFGHNEICTQPLDIGASACSRFVQRWYFSSESGQCESFSYTGCAGNRNHFFSKKECQIYCARFSRARTSSTSDDGLLLLTPENVETSISQDPLSTSTTTTTLQPTTSNKPSASFDSSINQISTTIKIEEEHPKISNRLPIEKQNEEKDLSNERIEIEERNRQPEEDLITFTIPTLPPIDSRVLLKSRIVPEAPIQNELLAVTEGDLDRRQEGQEVPKEKQNIPIKTTTARRFEQQQQQTTSIPILLLETAENNKNVESTDTLTNLETAPSTLRNTKLVDITRQPKLSPVHSIQIPLNKIENKNRVDQSILSTQLPEIESTYSSTILENKEEDEQRKELEERKMEVKEENREEEERKEEQKIEEKVEPEEGNQPSLTENLEADLSTATTLPKTLPTSTIPKIPKLQTIKLSIEKSSEANTNEDKINNNVAASSNNALISGEGHLEEQEEEGRTTSSTRTEVTDDDLIWAEMREGEGGKGRKFKNHEEEEEKEEKEEKRSEGLVSNEAEPVALEPSRAPSAPSLEEGDRKEQVPSERKNLQPLPEHEEEKIPSLFTDQHIKQEQQQIPLESSNLGEVKHEEQRGEDTAENNPLIISNIERQQVPIVSQEEKIKEEEQQQLKALPEVEIEDLKTPLNNKTGDTQSELPIDSANEFSSQSSTLSPETQEELRTTFDQITTEIPLRLSPQSSINSRPKQLQRPLPPVQHMIIPHIQNKNEICSLPPVAGPCTSFVLRWFFNPENGICEQFSYGSCRGNLNNFPDKSQCEAVCLDIPQKVRLNDRCILDRDEGTGTGYNVHWYFNVRNLRCEQFIWQGNDGNANRFDTESECRSICEQQPNEKKRLKETDDLTQLNMPPPAGRMRGGGDNNFNQFGAKTANTQNEIGDVGIPAPFHAISDGVVAKSTDVEPTTDSLNLMAETNEPESNFEQSTSSQAPRRGNSNNRDGYSAVLLPKEPQKVPDLPLLGPSMLADIDYEKGIRLNNNNNPAPQPLNVVNGLPQHIPEQNSADKNMLPTQFNDDKNDKDSSLFSFSKSLGGTIANGVPICPNGLNTMLYSDGRPVLCLPGMGQCPEKSVCYFNGIDYFCCPNEDDPYDQHIFGGYDGEELKHGYKAGGSAQQQQSSLRVRRQNDKENGPSSSLLLTESLRFDDKSPPGPIQRQSRFHGGNAKGSTTNPNPSICSQPLNKGNCGEALQRYFYDSESDRCRTFYFTGCGGNENKFETLIDCERICKKGVLESSKEQQNSFSQKRPGVCPGGNLPLGGRNPVLCGEHFDSIGCPTGYLCVPGPPSVCCPTKYEKSEIRRKPQQNVNTEQMLEVKPAPTEENLHLKNQNIAELNVHLMLCSDGSDPLRNETSGEIISCGAGLDIDGQAHCEYGFYCSIDPDSNTRFCCPLQAQGAKLDSSSSSNPEVLAPHFGRRPPNPGEVLGRGSHPSDRRTNNRVPLSSSFTHRKNSSSSSTRHDNVEFGQLRIERSKLGAIGDEKNARKINSKDWRPSEEDPFESAAICLLRPDEGRDCARGEKPPRSNLQFFYSSRDGMCKVFFIKGCGGNGNKFASKEECERRCLKR</sequence>
<feature type="compositionally biased region" description="Polar residues" evidence="9">
    <location>
        <begin position="1544"/>
        <end position="1555"/>
    </location>
</feature>
<dbReference type="InterPro" id="IPR036880">
    <property type="entry name" value="Kunitz_BPTI_sf"/>
</dbReference>
<feature type="compositionally biased region" description="Polar residues" evidence="9">
    <location>
        <begin position="1595"/>
        <end position="1605"/>
    </location>
</feature>
<feature type="domain" description="BPTI/Kunitz inhibitor" evidence="10">
    <location>
        <begin position="920"/>
        <end position="972"/>
    </location>
</feature>
<evidence type="ECO:0000256" key="8">
    <source>
        <dbReference type="PROSITE-ProRule" id="PRU00500"/>
    </source>
</evidence>
<dbReference type="PROSITE" id="PS50279">
    <property type="entry name" value="BPTI_KUNITZ_2"/>
    <property type="match status" value="10"/>
</dbReference>
<keyword evidence="4" id="KW-0722">Serine protease inhibitor</keyword>
<feature type="domain" description="BPTI/Kunitz inhibitor" evidence="10">
    <location>
        <begin position="2413"/>
        <end position="2470"/>
    </location>
</feature>
<feature type="region of interest" description="Disordered" evidence="9">
    <location>
        <begin position="2305"/>
        <end position="2372"/>
    </location>
</feature>
<feature type="compositionally biased region" description="Basic and acidic residues" evidence="9">
    <location>
        <begin position="1326"/>
        <end position="1336"/>
    </location>
</feature>
<feature type="compositionally biased region" description="Low complexity" evidence="9">
    <location>
        <begin position="2021"/>
        <end position="2031"/>
    </location>
</feature>
<dbReference type="PROSITE" id="PS00484">
    <property type="entry name" value="THYROGLOBULIN_1_1"/>
    <property type="match status" value="1"/>
</dbReference>
<proteinExistence type="predicted"/>
<keyword evidence="6" id="KW-1199">Hemostasis impairing toxin</keyword>
<dbReference type="InterPro" id="IPR006150">
    <property type="entry name" value="Cys_repeat_1"/>
</dbReference>
<reference evidence="13" key="1">
    <citation type="submission" date="2022-11" db="UniProtKB">
        <authorList>
            <consortium name="WormBaseParasite"/>
        </authorList>
    </citation>
    <scope>IDENTIFICATION</scope>
</reference>
<dbReference type="Gene3D" id="4.10.800.10">
    <property type="entry name" value="Thyroglobulin type-1"/>
    <property type="match status" value="1"/>
</dbReference>
<feature type="compositionally biased region" description="Polar residues" evidence="9">
    <location>
        <begin position="2076"/>
        <end position="2087"/>
    </location>
</feature>
<evidence type="ECO:0000256" key="6">
    <source>
        <dbReference type="ARBA" id="ARBA00023240"/>
    </source>
</evidence>
<feature type="domain" description="BPTI/Kunitz inhibitor" evidence="10">
    <location>
        <begin position="350"/>
        <end position="400"/>
    </location>
</feature>
<feature type="region of interest" description="Disordered" evidence="9">
    <location>
        <begin position="107"/>
        <end position="131"/>
    </location>
</feature>
<dbReference type="InterPro" id="IPR028150">
    <property type="entry name" value="Lustrin_cystein"/>
</dbReference>
<dbReference type="SMART" id="SM00289">
    <property type="entry name" value="WR1"/>
    <property type="match status" value="4"/>
</dbReference>
<feature type="region of interest" description="Disordered" evidence="9">
    <location>
        <begin position="999"/>
        <end position="1027"/>
    </location>
</feature>
<dbReference type="InterPro" id="IPR036857">
    <property type="entry name" value="Thyroglobulin_1_sf"/>
</dbReference>
<keyword evidence="2" id="KW-0964">Secreted</keyword>
<dbReference type="PANTHER" id="PTHR10083">
    <property type="entry name" value="KUNITZ-TYPE PROTEASE INHIBITOR-RELATED"/>
    <property type="match status" value="1"/>
</dbReference>
<feature type="domain" description="BPTI/Kunitz inhibitor" evidence="10">
    <location>
        <begin position="573"/>
        <end position="623"/>
    </location>
</feature>
<feature type="domain" description="BPTI/Kunitz inhibitor" evidence="10">
    <location>
        <begin position="506"/>
        <end position="556"/>
    </location>
</feature>
<dbReference type="InterPro" id="IPR020901">
    <property type="entry name" value="Prtase_inh_Kunz-CS"/>
</dbReference>
<dbReference type="SMART" id="SM00211">
    <property type="entry name" value="TY"/>
    <property type="match status" value="1"/>
</dbReference>
<dbReference type="Proteomes" id="UP000887563">
    <property type="component" value="Unplaced"/>
</dbReference>
<protein>
    <submittedName>
        <fullName evidence="13">Papilin</fullName>
    </submittedName>
</protein>
<dbReference type="Gene3D" id="4.10.410.10">
    <property type="entry name" value="Pancreatic trypsin inhibitor Kunitz domain"/>
    <property type="match status" value="10"/>
</dbReference>
<keyword evidence="6" id="KW-0800">Toxin</keyword>
<dbReference type="PANTHER" id="PTHR10083:SF376">
    <property type="entry name" value="SERINE PEPTIDASE INHIBITOR, KUNITZ TYPE, 3"/>
    <property type="match status" value="1"/>
</dbReference>
<feature type="disulfide bond" evidence="8">
    <location>
        <begin position="178"/>
        <end position="198"/>
    </location>
</feature>
<feature type="compositionally biased region" description="Basic and acidic residues" evidence="9">
    <location>
        <begin position="1436"/>
        <end position="1461"/>
    </location>
</feature>
<feature type="compositionally biased region" description="Low complexity" evidence="9">
    <location>
        <begin position="810"/>
        <end position="822"/>
    </location>
</feature>
<dbReference type="WBParaSite" id="Minc3s00070g03485">
    <property type="protein sequence ID" value="Minc3s00070g03485"/>
    <property type="gene ID" value="Minc3s00070g03485"/>
</dbReference>
<feature type="compositionally biased region" description="Polar residues" evidence="9">
    <location>
        <begin position="799"/>
        <end position="809"/>
    </location>
</feature>
<feature type="domain" description="Thyroglobulin type-1" evidence="11">
    <location>
        <begin position="134"/>
        <end position="198"/>
    </location>
</feature>
<dbReference type="SUPFAM" id="SSF57610">
    <property type="entry name" value="Thyroglobulin type-1 domain"/>
    <property type="match status" value="1"/>
</dbReference>
<dbReference type="InterPro" id="IPR000716">
    <property type="entry name" value="Thyroglobulin_1"/>
</dbReference>
<feature type="compositionally biased region" description="Polar residues" evidence="9">
    <location>
        <begin position="1831"/>
        <end position="1853"/>
    </location>
</feature>
<keyword evidence="5 8" id="KW-1015">Disulfide bond</keyword>
<evidence type="ECO:0000259" key="11">
    <source>
        <dbReference type="PROSITE" id="PS51162"/>
    </source>
</evidence>
<feature type="compositionally biased region" description="Low complexity" evidence="9">
    <location>
        <begin position="1337"/>
        <end position="1352"/>
    </location>
</feature>
<evidence type="ECO:0000256" key="1">
    <source>
        <dbReference type="ARBA" id="ARBA00004613"/>
    </source>
</evidence>
<dbReference type="FunFam" id="4.10.410.10:FF:000020">
    <property type="entry name" value="Collagen, type VI, alpha 3"/>
    <property type="match status" value="2"/>
</dbReference>
<organism evidence="12 13">
    <name type="scientific">Meloidogyne incognita</name>
    <name type="common">Southern root-knot nematode worm</name>
    <name type="synonym">Oxyuris incognita</name>
    <dbReference type="NCBI Taxonomy" id="6306"/>
    <lineage>
        <taxon>Eukaryota</taxon>
        <taxon>Metazoa</taxon>
        <taxon>Ecdysozoa</taxon>
        <taxon>Nematoda</taxon>
        <taxon>Chromadorea</taxon>
        <taxon>Rhabditida</taxon>
        <taxon>Tylenchina</taxon>
        <taxon>Tylenchomorpha</taxon>
        <taxon>Tylenchoidea</taxon>
        <taxon>Meloidogynidae</taxon>
        <taxon>Meloidogyninae</taxon>
        <taxon>Meloidogyne</taxon>
        <taxon>Meloidogyne incognita group</taxon>
    </lineage>
</organism>
<comment type="subcellular location">
    <subcellularLocation>
        <location evidence="1">Secreted</location>
    </subcellularLocation>
</comment>
<feature type="domain" description="BPTI/Kunitz inhibitor" evidence="10">
    <location>
        <begin position="1629"/>
        <end position="1679"/>
    </location>
</feature>
<evidence type="ECO:0000313" key="12">
    <source>
        <dbReference type="Proteomes" id="UP000887563"/>
    </source>
</evidence>
<dbReference type="InterPro" id="IPR050098">
    <property type="entry name" value="TFPI/VKTCI-like"/>
</dbReference>
<feature type="compositionally biased region" description="Basic and acidic residues" evidence="9">
    <location>
        <begin position="1745"/>
        <end position="1756"/>
    </location>
</feature>
<feature type="domain" description="BPTI/Kunitz inhibitor" evidence="10">
    <location>
        <begin position="1692"/>
        <end position="1742"/>
    </location>
</feature>
<feature type="compositionally biased region" description="Polar residues" evidence="9">
    <location>
        <begin position="2346"/>
        <end position="2364"/>
    </location>
</feature>
<keyword evidence="12" id="KW-1185">Reference proteome</keyword>
<feature type="region of interest" description="Disordered" evidence="9">
    <location>
        <begin position="1745"/>
        <end position="1782"/>
    </location>
</feature>
<feature type="domain" description="BPTI/Kunitz inhibitor" evidence="10">
    <location>
        <begin position="636"/>
        <end position="686"/>
    </location>
</feature>
<keyword evidence="7" id="KW-1203">Blood coagulation cascade inhibiting toxin</keyword>
<dbReference type="InterPro" id="IPR002223">
    <property type="entry name" value="Kunitz_BPTI"/>
</dbReference>
<feature type="region of interest" description="Disordered" evidence="9">
    <location>
        <begin position="865"/>
        <end position="886"/>
    </location>
</feature>
<evidence type="ECO:0000256" key="3">
    <source>
        <dbReference type="ARBA" id="ARBA00022690"/>
    </source>
</evidence>
<dbReference type="Pfam" id="PF14625">
    <property type="entry name" value="Lustrin_cystein"/>
    <property type="match status" value="3"/>
</dbReference>
<evidence type="ECO:0000256" key="5">
    <source>
        <dbReference type="ARBA" id="ARBA00023157"/>
    </source>
</evidence>
<accession>A0A914KPR8</accession>
<dbReference type="PROSITE" id="PS51162">
    <property type="entry name" value="THYROGLOBULIN_1_2"/>
    <property type="match status" value="1"/>
</dbReference>
<evidence type="ECO:0000256" key="7">
    <source>
        <dbReference type="ARBA" id="ARBA00034146"/>
    </source>
</evidence>
<feature type="compositionally biased region" description="Basic and acidic residues" evidence="9">
    <location>
        <begin position="1486"/>
        <end position="1496"/>
    </location>
</feature>